<dbReference type="Proteomes" id="UP000070258">
    <property type="component" value="Unassembled WGS sequence"/>
</dbReference>
<reference evidence="3" key="1">
    <citation type="submission" date="2016-02" db="EMBL/GenBank/DDBJ databases">
        <authorList>
            <person name="Wen L."/>
            <person name="He K."/>
            <person name="Yang H."/>
        </authorList>
    </citation>
    <scope>NUCLEOTIDE SEQUENCE [LARGE SCALE GENOMIC DNA]</scope>
    <source>
        <strain evidence="3">JCM 15929</strain>
    </source>
</reference>
<evidence type="ECO:0000313" key="1">
    <source>
        <dbReference type="EMBL" id="KXO97850.1"/>
    </source>
</evidence>
<dbReference type="STRING" id="239498.AXK60_23010"/>
<evidence type="ECO:0000313" key="2">
    <source>
        <dbReference type="EMBL" id="KXP13841.1"/>
    </source>
</evidence>
<dbReference type="EMBL" id="LSRF01000010">
    <property type="protein sequence ID" value="KXP13841.1"/>
    <property type="molecule type" value="Genomic_DNA"/>
</dbReference>
<evidence type="ECO:0000313" key="3">
    <source>
        <dbReference type="Proteomes" id="UP000070258"/>
    </source>
</evidence>
<reference evidence="2" key="3">
    <citation type="submission" date="2016-02" db="EMBL/GenBank/DDBJ databases">
        <authorList>
            <person name="Teng J.L."/>
            <person name="Yang Y."/>
            <person name="Huang Y."/>
            <person name="Guo F."/>
            <person name="Wei W."/>
            <person name="Chen J.H."/>
            <person name="Wong S.Y."/>
            <person name="Lau S.K."/>
            <person name="Woo P.C."/>
        </authorList>
    </citation>
    <scope>NUCLEOTIDE SEQUENCE</scope>
    <source>
        <strain evidence="2">JCM 15929</strain>
    </source>
</reference>
<keyword evidence="4" id="KW-1185">Reference proteome</keyword>
<comment type="caution">
    <text evidence="2">The sequence shown here is derived from an EMBL/GenBank/DDBJ whole genome shotgun (WGS) entry which is preliminary data.</text>
</comment>
<dbReference type="Proteomes" id="UP000070409">
    <property type="component" value="Unassembled WGS sequence"/>
</dbReference>
<dbReference type="Gene3D" id="3.40.1350.120">
    <property type="match status" value="1"/>
</dbReference>
<evidence type="ECO:0000313" key="4">
    <source>
        <dbReference type="Proteomes" id="UP000070409"/>
    </source>
</evidence>
<sequence>MRSRIRRPATTYADIHVHVEVLQRYRLSRNIRGRLDERVGRALDIDERVVVDRLLREGRNVTVLARSKSGSPTPDIAVDGEPCEIKTSTNANAKAFGRRVADVRQRQGTGRVFVNAMRSGIPTAELAAEMKAVVEVGDATYIRIIAREVDQEYGRWS</sequence>
<reference evidence="1 4" key="2">
    <citation type="submission" date="2016-02" db="EMBL/GenBank/DDBJ databases">
        <authorList>
            <person name="Teng J.L."/>
            <person name="Tang Y."/>
            <person name="Huang Y."/>
            <person name="Guo F."/>
            <person name="Wei W."/>
            <person name="Chen J.H."/>
            <person name="Wong S.Y."/>
            <person name="Lau S.K."/>
            <person name="Woo P.C."/>
        </authorList>
    </citation>
    <scope>NUCLEOTIDE SEQUENCE [LARGE SCALE GENOMIC DNA]</scope>
    <source>
        <strain evidence="1 4">JCM 13375</strain>
    </source>
</reference>
<dbReference type="EMBL" id="LSRE01000015">
    <property type="protein sequence ID" value="KXO97850.1"/>
    <property type="molecule type" value="Genomic_DNA"/>
</dbReference>
<dbReference type="AlphaFoldDB" id="A0A138ATR2"/>
<accession>A0A138ATR2</accession>
<gene>
    <name evidence="2" type="ORF">AXK60_23010</name>
    <name evidence="1" type="ORF">AXK61_20990</name>
</gene>
<name>A0A138ATR2_9ACTN</name>
<organism evidence="2 3">
    <name type="scientific">Tsukamurella pseudospumae</name>
    <dbReference type="NCBI Taxonomy" id="239498"/>
    <lineage>
        <taxon>Bacteria</taxon>
        <taxon>Bacillati</taxon>
        <taxon>Actinomycetota</taxon>
        <taxon>Actinomycetes</taxon>
        <taxon>Mycobacteriales</taxon>
        <taxon>Tsukamurellaceae</taxon>
        <taxon>Tsukamurella</taxon>
    </lineage>
</organism>
<proteinExistence type="predicted"/>
<protein>
    <recommendedName>
        <fullName evidence="5">tRNA nuclease CdiA C-terminal domain-containing protein</fullName>
    </recommendedName>
</protein>
<evidence type="ECO:0008006" key="5">
    <source>
        <dbReference type="Google" id="ProtNLM"/>
    </source>
</evidence>